<dbReference type="GO" id="GO:0020037">
    <property type="term" value="F:heme binding"/>
    <property type="evidence" value="ECO:0007669"/>
    <property type="project" value="InterPro"/>
</dbReference>
<reference evidence="5" key="1">
    <citation type="submission" date="2018-05" db="EMBL/GenBank/DDBJ databases">
        <authorList>
            <person name="Lanie J.A."/>
            <person name="Ng W.-L."/>
            <person name="Kazmierczak K.M."/>
            <person name="Andrzejewski T.M."/>
            <person name="Davidsen T.M."/>
            <person name="Wayne K.J."/>
            <person name="Tettelin H."/>
            <person name="Glass J.I."/>
            <person name="Rusch D."/>
            <person name="Podicherti R."/>
            <person name="Tsui H.-C.T."/>
            <person name="Winkler M.E."/>
        </authorList>
    </citation>
    <scope>NUCLEOTIDE SEQUENCE</scope>
</reference>
<dbReference type="NCBIfam" id="TIGR02603">
    <property type="entry name" value="CxxCH_TIGR02603"/>
    <property type="match status" value="1"/>
</dbReference>
<organism evidence="5">
    <name type="scientific">marine metagenome</name>
    <dbReference type="NCBI Taxonomy" id="408172"/>
    <lineage>
        <taxon>unclassified sequences</taxon>
        <taxon>metagenomes</taxon>
        <taxon>ecological metagenomes</taxon>
    </lineage>
</organism>
<sequence length="261" mass="28500">MTRIESLSAVVFFLGVPCLMAVTAAESQNLQMSPANVAEGRRIFELDCAICHGGDAKGGRGPDLTRGIFRHASTDEQLQEILREGIDGTEMPGRVRTDERAWMVVAYLRSLGGGGEIPQGDLQRGREIFFGTGNCSTCHMVSGDGTTQGPDLTSIGYRRSPDYLRTSVLDPNAEVDPKWWTAQVTTISGERATGYLLGEDLQSVRLLDENNHLLAFSKEGLDQFTPVKSSRMPSYQGILNDVDIDNLIAYLVSLRGEGAER</sequence>
<dbReference type="AlphaFoldDB" id="A0A382A3L5"/>
<evidence type="ECO:0000313" key="5">
    <source>
        <dbReference type="EMBL" id="SVA95742.1"/>
    </source>
</evidence>
<dbReference type="Pfam" id="PF13442">
    <property type="entry name" value="Cytochrome_CBB3"/>
    <property type="match status" value="1"/>
</dbReference>
<name>A0A382A3L5_9ZZZZ</name>
<accession>A0A382A3L5</accession>
<evidence type="ECO:0000256" key="1">
    <source>
        <dbReference type="ARBA" id="ARBA00022617"/>
    </source>
</evidence>
<evidence type="ECO:0000256" key="3">
    <source>
        <dbReference type="ARBA" id="ARBA00023004"/>
    </source>
</evidence>
<dbReference type="InterPro" id="IPR036909">
    <property type="entry name" value="Cyt_c-like_dom_sf"/>
</dbReference>
<evidence type="ECO:0000256" key="2">
    <source>
        <dbReference type="ARBA" id="ARBA00022723"/>
    </source>
</evidence>
<feature type="domain" description="Cytochrome c" evidence="4">
    <location>
        <begin position="35"/>
        <end position="112"/>
    </location>
</feature>
<dbReference type="InterPro" id="IPR013427">
    <property type="entry name" value="Haem-bd_dom_put"/>
</dbReference>
<dbReference type="PANTHER" id="PTHR33546:SF1">
    <property type="entry name" value="LARGE, MULTIFUNCTIONAL SECRETED PROTEIN"/>
    <property type="match status" value="1"/>
</dbReference>
<keyword evidence="3" id="KW-0408">Iron</keyword>
<dbReference type="GO" id="GO:0046872">
    <property type="term" value="F:metal ion binding"/>
    <property type="evidence" value="ECO:0007669"/>
    <property type="project" value="UniProtKB-KW"/>
</dbReference>
<dbReference type="EMBL" id="UINC01023653">
    <property type="protein sequence ID" value="SVA95742.1"/>
    <property type="molecule type" value="Genomic_DNA"/>
</dbReference>
<dbReference type="PANTHER" id="PTHR33546">
    <property type="entry name" value="LARGE, MULTIFUNCTIONAL SECRETED PROTEIN-RELATED"/>
    <property type="match status" value="1"/>
</dbReference>
<proteinExistence type="predicted"/>
<dbReference type="SUPFAM" id="SSF46626">
    <property type="entry name" value="Cytochrome c"/>
    <property type="match status" value="2"/>
</dbReference>
<dbReference type="InterPro" id="IPR009056">
    <property type="entry name" value="Cyt_c-like_dom"/>
</dbReference>
<keyword evidence="1" id="KW-0349">Heme</keyword>
<protein>
    <recommendedName>
        <fullName evidence="4">Cytochrome c domain-containing protein</fullName>
    </recommendedName>
</protein>
<evidence type="ECO:0000259" key="4">
    <source>
        <dbReference type="PROSITE" id="PS51007"/>
    </source>
</evidence>
<dbReference type="GO" id="GO:0009055">
    <property type="term" value="F:electron transfer activity"/>
    <property type="evidence" value="ECO:0007669"/>
    <property type="project" value="InterPro"/>
</dbReference>
<keyword evidence="2" id="KW-0479">Metal-binding</keyword>
<feature type="domain" description="Cytochrome c" evidence="4">
    <location>
        <begin position="120"/>
        <end position="255"/>
    </location>
</feature>
<gene>
    <name evidence="5" type="ORF">METZ01_LOCUS148596</name>
</gene>
<dbReference type="Gene3D" id="1.10.760.10">
    <property type="entry name" value="Cytochrome c-like domain"/>
    <property type="match status" value="2"/>
</dbReference>
<dbReference type="Pfam" id="PF00034">
    <property type="entry name" value="Cytochrom_C"/>
    <property type="match status" value="1"/>
</dbReference>
<dbReference type="PROSITE" id="PS51007">
    <property type="entry name" value="CYTC"/>
    <property type="match status" value="2"/>
</dbReference>